<dbReference type="Proteomes" id="UP000186777">
    <property type="component" value="Unassembled WGS sequence"/>
</dbReference>
<evidence type="ECO:0000313" key="6">
    <source>
        <dbReference type="EMBL" id="OLA38789.1"/>
    </source>
</evidence>
<sequence>MLADNLKQVQEQIASALDQRKNKDLLTGDKVTLVAVTKNHPPEIITDIEALGIANVGENRVQEAKHKQEALGKHGYWHLIGHLQTNKARQAVALFDLIESVDSEHLLAAVDKEAERIGKVQDILLQLNIAHEEQKSGLDKEDYLALLPKLPEYKHVRLRGLMVIAQKCEDIEQTRPVFAAGYRAFARLKQQYPQADILSMGMSNDYTVAIEEGANIVRVGTALFGQRDYSLKF</sequence>
<evidence type="ECO:0000256" key="2">
    <source>
        <dbReference type="HAMAP-Rule" id="MF_02087"/>
    </source>
</evidence>
<dbReference type="FunFam" id="3.20.20.10:FF:000018">
    <property type="entry name" value="Pyridoxal phosphate homeostasis protein"/>
    <property type="match status" value="1"/>
</dbReference>
<dbReference type="HAMAP" id="MF_02087">
    <property type="entry name" value="PLP_homeostasis"/>
    <property type="match status" value="1"/>
</dbReference>
<evidence type="ECO:0000259" key="5">
    <source>
        <dbReference type="Pfam" id="PF01168"/>
    </source>
</evidence>
<dbReference type="RefSeq" id="WP_303679445.1">
    <property type="nucleotide sequence ID" value="NZ_MNTG01000008.1"/>
</dbReference>
<evidence type="ECO:0000313" key="7">
    <source>
        <dbReference type="Proteomes" id="UP000186777"/>
    </source>
</evidence>
<dbReference type="InterPro" id="IPR011078">
    <property type="entry name" value="PyrdxlP_homeostasis"/>
</dbReference>
<comment type="caution">
    <text evidence="6">The sequence shown here is derived from an EMBL/GenBank/DDBJ whole genome shotgun (WGS) entry which is preliminary data.</text>
</comment>
<gene>
    <name evidence="6" type="ORF">BHW43_02925</name>
</gene>
<organism evidence="6 7">
    <name type="scientific">Phascolarctobacterium succinatutens</name>
    <dbReference type="NCBI Taxonomy" id="626940"/>
    <lineage>
        <taxon>Bacteria</taxon>
        <taxon>Bacillati</taxon>
        <taxon>Bacillota</taxon>
        <taxon>Negativicutes</taxon>
        <taxon>Acidaminococcales</taxon>
        <taxon>Acidaminococcaceae</taxon>
        <taxon>Phascolarctobacterium</taxon>
    </lineage>
</organism>
<dbReference type="InterPro" id="IPR001608">
    <property type="entry name" value="Ala_racemase_N"/>
</dbReference>
<dbReference type="InterPro" id="IPR029066">
    <property type="entry name" value="PLP-binding_barrel"/>
</dbReference>
<evidence type="ECO:0000256" key="3">
    <source>
        <dbReference type="PIRSR" id="PIRSR004848-1"/>
    </source>
</evidence>
<dbReference type="EMBL" id="MNTG01000008">
    <property type="protein sequence ID" value="OLA38789.1"/>
    <property type="molecule type" value="Genomic_DNA"/>
</dbReference>
<comment type="similarity">
    <text evidence="2 4">Belongs to the pyridoxal phosphate-binding protein YggS/PROSC family.</text>
</comment>
<reference evidence="6 7" key="1">
    <citation type="journal article" date="2016" name="Nat. Biotechnol.">
        <title>Measurement of bacterial replication rates in microbial communities.</title>
        <authorList>
            <person name="Brown C.T."/>
            <person name="Olm M.R."/>
            <person name="Thomas B.C."/>
            <person name="Banfield J.F."/>
        </authorList>
    </citation>
    <scope>NUCLEOTIDE SEQUENCE [LARGE SCALE GENOMIC DNA]</scope>
    <source>
        <strain evidence="6">46_33</strain>
    </source>
</reference>
<evidence type="ECO:0000256" key="1">
    <source>
        <dbReference type="ARBA" id="ARBA00022898"/>
    </source>
</evidence>
<dbReference type="STRING" id="626940.BHW43_02925"/>
<dbReference type="Gene3D" id="3.20.20.10">
    <property type="entry name" value="Alanine racemase"/>
    <property type="match status" value="1"/>
</dbReference>
<feature type="domain" description="Alanine racemase N-terminal" evidence="5">
    <location>
        <begin position="28"/>
        <end position="227"/>
    </location>
</feature>
<dbReference type="PANTHER" id="PTHR10146:SF14">
    <property type="entry name" value="PYRIDOXAL PHOSPHATE HOMEOSTASIS PROTEIN"/>
    <property type="match status" value="1"/>
</dbReference>
<dbReference type="PANTHER" id="PTHR10146">
    <property type="entry name" value="PROLINE SYNTHETASE CO-TRANSCRIBED BACTERIAL HOMOLOG PROTEIN"/>
    <property type="match status" value="1"/>
</dbReference>
<proteinExistence type="inferred from homology"/>
<dbReference type="SUPFAM" id="SSF51419">
    <property type="entry name" value="PLP-binding barrel"/>
    <property type="match status" value="1"/>
</dbReference>
<accession>A0A1Q6R8V8</accession>
<dbReference type="CDD" id="cd00635">
    <property type="entry name" value="PLPDE_III_YBL036c_like"/>
    <property type="match status" value="1"/>
</dbReference>
<evidence type="ECO:0000256" key="4">
    <source>
        <dbReference type="RuleBase" id="RU004514"/>
    </source>
</evidence>
<keyword evidence="1 2" id="KW-0663">Pyridoxal phosphate</keyword>
<dbReference type="AlphaFoldDB" id="A0A1Q6R8V8"/>
<dbReference type="PIRSF" id="PIRSF004848">
    <property type="entry name" value="YBL036c_PLPDEIII"/>
    <property type="match status" value="1"/>
</dbReference>
<dbReference type="NCBIfam" id="TIGR00044">
    <property type="entry name" value="YggS family pyridoxal phosphate-dependent enzyme"/>
    <property type="match status" value="1"/>
</dbReference>
<comment type="cofactor">
    <cofactor evidence="3">
        <name>pyridoxal 5'-phosphate</name>
        <dbReference type="ChEBI" id="CHEBI:597326"/>
    </cofactor>
</comment>
<comment type="function">
    <text evidence="2">Pyridoxal 5'-phosphate (PLP)-binding protein, which is involved in PLP homeostasis.</text>
</comment>
<name>A0A1Q6R8V8_9FIRM</name>
<protein>
    <recommendedName>
        <fullName evidence="2">Pyridoxal phosphate homeostasis protein</fullName>
        <shortName evidence="2">PLP homeostasis protein</shortName>
    </recommendedName>
</protein>
<dbReference type="GO" id="GO:0030170">
    <property type="term" value="F:pyridoxal phosphate binding"/>
    <property type="evidence" value="ECO:0007669"/>
    <property type="project" value="UniProtKB-UniRule"/>
</dbReference>
<feature type="modified residue" description="N6-(pyridoxal phosphate)lysine" evidence="2 3">
    <location>
        <position position="38"/>
    </location>
</feature>
<dbReference type="Pfam" id="PF01168">
    <property type="entry name" value="Ala_racemase_N"/>
    <property type="match status" value="1"/>
</dbReference>